<dbReference type="InterPro" id="IPR022740">
    <property type="entry name" value="Polyphenol_oxidase_C"/>
</dbReference>
<name>A0A9R0JDF9_SPIOL</name>
<dbReference type="InterPro" id="IPR016213">
    <property type="entry name" value="Polyphenol_oxidase"/>
</dbReference>
<evidence type="ECO:0000256" key="1">
    <source>
        <dbReference type="ARBA" id="ARBA00001973"/>
    </source>
</evidence>
<dbReference type="PANTHER" id="PTHR11474">
    <property type="entry name" value="TYROSINASE FAMILY MEMBER"/>
    <property type="match status" value="1"/>
</dbReference>
<dbReference type="GO" id="GO:0046872">
    <property type="term" value="F:metal ion binding"/>
    <property type="evidence" value="ECO:0007669"/>
    <property type="project" value="UniProtKB-KW"/>
</dbReference>
<evidence type="ECO:0000313" key="13">
    <source>
        <dbReference type="RefSeq" id="XP_056683666.1"/>
    </source>
</evidence>
<keyword evidence="7" id="KW-1015">Disulfide bond</keyword>
<feature type="signal peptide" evidence="8">
    <location>
        <begin position="1"/>
        <end position="18"/>
    </location>
</feature>
<keyword evidence="4" id="KW-0883">Thioether bond</keyword>
<dbReference type="InterPro" id="IPR022739">
    <property type="entry name" value="Polyphenol_oxidase_cen"/>
</dbReference>
<comment type="similarity">
    <text evidence="2">Belongs to the tyrosinase family.</text>
</comment>
<feature type="domain" description="Tyrosinase copper-binding" evidence="9">
    <location>
        <begin position="204"/>
        <end position="221"/>
    </location>
</feature>
<feature type="chain" id="PRO_5045020614" evidence="8">
    <location>
        <begin position="19"/>
        <end position="588"/>
    </location>
</feature>
<dbReference type="SUPFAM" id="SSF48056">
    <property type="entry name" value="Di-copper centre-containing domain"/>
    <property type="match status" value="1"/>
</dbReference>
<dbReference type="PROSITE" id="PS00497">
    <property type="entry name" value="TYROSINASE_1"/>
    <property type="match status" value="1"/>
</dbReference>
<evidence type="ECO:0000313" key="12">
    <source>
        <dbReference type="RefSeq" id="XP_021865904.2"/>
    </source>
</evidence>
<dbReference type="PROSITE" id="PS00498">
    <property type="entry name" value="TYROSINASE_2"/>
    <property type="match status" value="1"/>
</dbReference>
<evidence type="ECO:0000256" key="7">
    <source>
        <dbReference type="ARBA" id="ARBA00023157"/>
    </source>
</evidence>
<evidence type="ECO:0000259" key="10">
    <source>
        <dbReference type="PROSITE" id="PS00498"/>
    </source>
</evidence>
<evidence type="ECO:0000256" key="3">
    <source>
        <dbReference type="ARBA" id="ARBA00022723"/>
    </source>
</evidence>
<reference evidence="11" key="1">
    <citation type="journal article" date="2021" name="Nat. Commun.">
        <title>Genomic analyses provide insights into spinach domestication and the genetic basis of agronomic traits.</title>
        <authorList>
            <person name="Cai X."/>
            <person name="Sun X."/>
            <person name="Xu C."/>
            <person name="Sun H."/>
            <person name="Wang X."/>
            <person name="Ge C."/>
            <person name="Zhang Z."/>
            <person name="Wang Q."/>
            <person name="Fei Z."/>
            <person name="Jiao C."/>
            <person name="Wang Q."/>
        </authorList>
    </citation>
    <scope>NUCLEOTIDE SEQUENCE [LARGE SCALE GENOMIC DNA]</scope>
    <source>
        <strain evidence="11">cv. Varoflay</strain>
    </source>
</reference>
<comment type="cofactor">
    <cofactor evidence="1">
        <name>Cu(2+)</name>
        <dbReference type="ChEBI" id="CHEBI:29036"/>
    </cofactor>
</comment>
<keyword evidence="11" id="KW-1185">Reference proteome</keyword>
<dbReference type="InterPro" id="IPR002227">
    <property type="entry name" value="Tyrosinase_Cu-bd"/>
</dbReference>
<dbReference type="Pfam" id="PF00264">
    <property type="entry name" value="Tyrosinase"/>
    <property type="match status" value="1"/>
</dbReference>
<evidence type="ECO:0000256" key="5">
    <source>
        <dbReference type="ARBA" id="ARBA00023002"/>
    </source>
</evidence>
<organism evidence="11 12">
    <name type="scientific">Spinacia oleracea</name>
    <name type="common">Spinach</name>
    <dbReference type="NCBI Taxonomy" id="3562"/>
    <lineage>
        <taxon>Eukaryota</taxon>
        <taxon>Viridiplantae</taxon>
        <taxon>Streptophyta</taxon>
        <taxon>Embryophyta</taxon>
        <taxon>Tracheophyta</taxon>
        <taxon>Spermatophyta</taxon>
        <taxon>Magnoliopsida</taxon>
        <taxon>eudicotyledons</taxon>
        <taxon>Gunneridae</taxon>
        <taxon>Pentapetalae</taxon>
        <taxon>Caryophyllales</taxon>
        <taxon>Chenopodiaceae</taxon>
        <taxon>Chenopodioideae</taxon>
        <taxon>Anserineae</taxon>
        <taxon>Spinacia</taxon>
    </lineage>
</organism>
<dbReference type="GeneID" id="110804604"/>
<protein>
    <submittedName>
        <fullName evidence="12 13">Polyphenol oxidase I, chloroplastic-like</fullName>
    </submittedName>
</protein>
<dbReference type="InterPro" id="IPR008922">
    <property type="entry name" value="Di-copper_centre_dom_sf"/>
</dbReference>
<sequence length="588" mass="67198">MAAILLFFTIISIYPLNPKPLFSETSPPYISQNRYRTNGLTSIISCKVGGNDDSHSPKRTNSINDENSFMLNRRNILVGLGSLCGGTTTTFPSGSNTLFAAPVSIDFSSCDSTDDTAGHQCCPPTPRNIVDFKPDSNQVLRLRPAAHLVNDEYLDKYSKAINMMKNLPEDDPRNFFQQANIHCAFCEGGHYHQLGFPNLDFLVHHSWLFFPFHRCFLYFYERILGKLIDDPSFALPFWNWDHPDGMYMPSMYTNPSSSLYDPLRHHSHLPPTLIDLSYDGIDNNDDLTPKQLIASNLAIMHRQMVSNSKNPTSFFGQAYRAGDEQPKGSGTIEIMPHNTVHRWTGDPTQPNREDMGTLYAAARDPIFFAHHANVDRMWTIWKTLGGKRKDIQDPDWLNVSFLFYDENAQPVRIRIRDCLDNKKLGYVYQDVDIPWINQKPNNASKFRPSTTSRITFPTRLDSTIRTRVVRQQTSRTKKQKEDEEEVLTINVELLRVDMFIKFDVYINEEDDYPRKMSRLNTEYAGSFVSLPDSHRQRKTTKKTSFMLGLTDLLQDLGVDGDDSIMVVMVPIAGSESLILTDVKIEFIS</sequence>
<gene>
    <name evidence="12 13" type="primary">LOC110804604</name>
</gene>
<dbReference type="Pfam" id="PF12143">
    <property type="entry name" value="PPO1_KFDV"/>
    <property type="match status" value="1"/>
</dbReference>
<evidence type="ECO:0000313" key="11">
    <source>
        <dbReference type="Proteomes" id="UP000813463"/>
    </source>
</evidence>
<dbReference type="PRINTS" id="PR00092">
    <property type="entry name" value="TYROSINASE"/>
</dbReference>
<dbReference type="PIRSF" id="PIRSF000290">
    <property type="entry name" value="PPO_plant"/>
    <property type="match status" value="1"/>
</dbReference>
<dbReference type="KEGG" id="soe:110804604"/>
<proteinExistence type="inferred from homology"/>
<dbReference type="Pfam" id="PF12142">
    <property type="entry name" value="PPO1_DWL"/>
    <property type="match status" value="1"/>
</dbReference>
<keyword evidence="6" id="KW-0186">Copper</keyword>
<reference evidence="12 13" key="2">
    <citation type="submission" date="2025-05" db="UniProtKB">
        <authorList>
            <consortium name="RefSeq"/>
        </authorList>
    </citation>
    <scope>IDENTIFICATION</scope>
    <source>
        <tissue evidence="12 13">Leaf</tissue>
    </source>
</reference>
<accession>A0A9R0JDF9</accession>
<evidence type="ECO:0000256" key="6">
    <source>
        <dbReference type="ARBA" id="ARBA00023008"/>
    </source>
</evidence>
<evidence type="ECO:0000256" key="4">
    <source>
        <dbReference type="ARBA" id="ARBA00022784"/>
    </source>
</evidence>
<keyword evidence="3" id="KW-0479">Metal-binding</keyword>
<dbReference type="RefSeq" id="XP_056683666.1">
    <property type="nucleotide sequence ID" value="XM_056827688.1"/>
</dbReference>
<dbReference type="GO" id="GO:0004097">
    <property type="term" value="F:catechol oxidase activity"/>
    <property type="evidence" value="ECO:0007669"/>
    <property type="project" value="InterPro"/>
</dbReference>
<dbReference type="RefSeq" id="XP_021865904.2">
    <property type="nucleotide sequence ID" value="XM_022010212.2"/>
</dbReference>
<dbReference type="Gene3D" id="1.10.1280.10">
    <property type="entry name" value="Di-copper center containing domain from catechol oxidase"/>
    <property type="match status" value="1"/>
</dbReference>
<keyword evidence="5" id="KW-0560">Oxidoreductase</keyword>
<feature type="domain" description="Tyrosinase copper-binding" evidence="10">
    <location>
        <begin position="364"/>
        <end position="375"/>
    </location>
</feature>
<dbReference type="AlphaFoldDB" id="A0A9R0JDF9"/>
<evidence type="ECO:0000256" key="8">
    <source>
        <dbReference type="SAM" id="SignalP"/>
    </source>
</evidence>
<dbReference type="PANTHER" id="PTHR11474:SF95">
    <property type="entry name" value="POLYPHENOL OXIDASE, CHLOROPLASTIC-LIKE"/>
    <property type="match status" value="1"/>
</dbReference>
<evidence type="ECO:0000256" key="2">
    <source>
        <dbReference type="ARBA" id="ARBA00009928"/>
    </source>
</evidence>
<evidence type="ECO:0000259" key="9">
    <source>
        <dbReference type="PROSITE" id="PS00497"/>
    </source>
</evidence>
<keyword evidence="8" id="KW-0732">Signal</keyword>
<dbReference type="InterPro" id="IPR050316">
    <property type="entry name" value="Tyrosinase/Hemocyanin"/>
</dbReference>
<dbReference type="Proteomes" id="UP000813463">
    <property type="component" value="Chromosome 4"/>
</dbReference>